<dbReference type="InterPro" id="IPR001640">
    <property type="entry name" value="Lgt"/>
</dbReference>
<dbReference type="GO" id="GO:0008961">
    <property type="term" value="F:phosphatidylglycerol-prolipoprotein diacylglyceryl transferase activity"/>
    <property type="evidence" value="ECO:0007669"/>
    <property type="project" value="UniProtKB-UniRule"/>
</dbReference>
<feature type="transmembrane region" description="Helical" evidence="7">
    <location>
        <begin position="168"/>
        <end position="185"/>
    </location>
</feature>
<feature type="transmembrane region" description="Helical" evidence="7">
    <location>
        <begin position="115"/>
        <end position="136"/>
    </location>
</feature>
<reference evidence="8 9" key="1">
    <citation type="submission" date="2020-04" db="EMBL/GenBank/DDBJ databases">
        <title>Genome sequencing of novel species.</title>
        <authorList>
            <person name="Heo J."/>
            <person name="Kim S.-J."/>
            <person name="Kim J.-S."/>
            <person name="Hong S.-B."/>
            <person name="Kwon S.-W."/>
        </authorList>
    </citation>
    <scope>NUCLEOTIDE SEQUENCE [LARGE SCALE GENOMIC DNA]</scope>
    <source>
        <strain evidence="8 9">MFER-1</strain>
    </source>
</reference>
<keyword evidence="5 7" id="KW-1133">Transmembrane helix</keyword>
<dbReference type="Pfam" id="PF01790">
    <property type="entry name" value="LGT"/>
    <property type="match status" value="1"/>
</dbReference>
<comment type="pathway">
    <text evidence="7">Protein modification; lipoprotein biosynthesis (diacylglyceryl transfer).</text>
</comment>
<feature type="binding site" evidence="7">
    <location>
        <position position="129"/>
    </location>
    <ligand>
        <name>a 1,2-diacyl-sn-glycero-3-phospho-(1'-sn-glycerol)</name>
        <dbReference type="ChEBI" id="CHEBI:64716"/>
    </ligand>
</feature>
<keyword evidence="4 7" id="KW-0812">Transmembrane</keyword>
<evidence type="ECO:0000256" key="5">
    <source>
        <dbReference type="ARBA" id="ARBA00022989"/>
    </source>
</evidence>
<comment type="function">
    <text evidence="7">Catalyzes the transfer of the diacylglyceryl group from phosphatidylglycerol to the sulfhydryl group of the N-terminal cysteine of a prolipoprotein, the first step in the formation of mature lipoproteins.</text>
</comment>
<evidence type="ECO:0000256" key="6">
    <source>
        <dbReference type="ARBA" id="ARBA00023136"/>
    </source>
</evidence>
<feature type="transmembrane region" description="Helical" evidence="7">
    <location>
        <begin position="222"/>
        <end position="245"/>
    </location>
</feature>
<evidence type="ECO:0000313" key="9">
    <source>
        <dbReference type="Proteomes" id="UP000502248"/>
    </source>
</evidence>
<dbReference type="PANTHER" id="PTHR30589">
    <property type="entry name" value="PROLIPOPROTEIN DIACYLGLYCERYL TRANSFERASE"/>
    <property type="match status" value="1"/>
</dbReference>
<comment type="catalytic activity">
    <reaction evidence="7">
        <text>L-cysteinyl-[prolipoprotein] + a 1,2-diacyl-sn-glycero-3-phospho-(1'-sn-glycerol) = an S-1,2-diacyl-sn-glyceryl-L-cysteinyl-[prolipoprotein] + sn-glycerol 1-phosphate + H(+)</text>
        <dbReference type="Rhea" id="RHEA:56712"/>
        <dbReference type="Rhea" id="RHEA-COMP:14679"/>
        <dbReference type="Rhea" id="RHEA-COMP:14680"/>
        <dbReference type="ChEBI" id="CHEBI:15378"/>
        <dbReference type="ChEBI" id="CHEBI:29950"/>
        <dbReference type="ChEBI" id="CHEBI:57685"/>
        <dbReference type="ChEBI" id="CHEBI:64716"/>
        <dbReference type="ChEBI" id="CHEBI:140658"/>
        <dbReference type="EC" id="2.5.1.145"/>
    </reaction>
</comment>
<feature type="transmembrane region" description="Helical" evidence="7">
    <location>
        <begin position="13"/>
        <end position="33"/>
    </location>
</feature>
<feature type="transmembrane region" description="Helical" evidence="7">
    <location>
        <begin position="45"/>
        <end position="66"/>
    </location>
</feature>
<evidence type="ECO:0000256" key="2">
    <source>
        <dbReference type="ARBA" id="ARBA00022475"/>
    </source>
</evidence>
<protein>
    <recommendedName>
        <fullName evidence="7">Phosphatidylglycerol--prolipoprotein diacylglyceryl transferase</fullName>
        <ecNumber evidence="7">2.5.1.145</ecNumber>
    </recommendedName>
</protein>
<dbReference type="UniPathway" id="UPA00664"/>
<accession>A0A7Z2ZQ13</accession>
<evidence type="ECO:0000256" key="3">
    <source>
        <dbReference type="ARBA" id="ARBA00022679"/>
    </source>
</evidence>
<dbReference type="Proteomes" id="UP000502248">
    <property type="component" value="Chromosome"/>
</dbReference>
<keyword evidence="2 7" id="KW-1003">Cell membrane</keyword>
<dbReference type="HAMAP" id="MF_01147">
    <property type="entry name" value="Lgt"/>
    <property type="match status" value="1"/>
</dbReference>
<evidence type="ECO:0000256" key="7">
    <source>
        <dbReference type="HAMAP-Rule" id="MF_01147"/>
    </source>
</evidence>
<keyword evidence="9" id="KW-1185">Reference proteome</keyword>
<feature type="transmembrane region" description="Helical" evidence="7">
    <location>
        <begin position="86"/>
        <end position="103"/>
    </location>
</feature>
<comment type="similarity">
    <text evidence="1 7">Belongs to the Lgt family.</text>
</comment>
<keyword evidence="3 7" id="KW-0808">Transferase</keyword>
<dbReference type="PANTHER" id="PTHR30589:SF0">
    <property type="entry name" value="PHOSPHATIDYLGLYCEROL--PROLIPOPROTEIN DIACYLGLYCERYL TRANSFERASE"/>
    <property type="match status" value="1"/>
</dbReference>
<name>A0A7Z2ZQ13_9BACL</name>
<evidence type="ECO:0000256" key="1">
    <source>
        <dbReference type="ARBA" id="ARBA00007150"/>
    </source>
</evidence>
<organism evidence="8 9">
    <name type="scientific">Cohnella herbarum</name>
    <dbReference type="NCBI Taxonomy" id="2728023"/>
    <lineage>
        <taxon>Bacteria</taxon>
        <taxon>Bacillati</taxon>
        <taxon>Bacillota</taxon>
        <taxon>Bacilli</taxon>
        <taxon>Bacillales</taxon>
        <taxon>Paenibacillaceae</taxon>
        <taxon>Cohnella</taxon>
    </lineage>
</organism>
<dbReference type="EMBL" id="CP051680">
    <property type="protein sequence ID" value="QJD87923.1"/>
    <property type="molecule type" value="Genomic_DNA"/>
</dbReference>
<dbReference type="EC" id="2.5.1.145" evidence="7"/>
<feature type="transmembrane region" description="Helical" evidence="7">
    <location>
        <begin position="192"/>
        <end position="210"/>
    </location>
</feature>
<gene>
    <name evidence="7" type="primary">lgt</name>
    <name evidence="8" type="ORF">HH215_01195</name>
</gene>
<evidence type="ECO:0000256" key="4">
    <source>
        <dbReference type="ARBA" id="ARBA00022692"/>
    </source>
</evidence>
<keyword evidence="6 7" id="KW-0472">Membrane</keyword>
<dbReference type="KEGG" id="cheb:HH215_01195"/>
<proteinExistence type="inferred from homology"/>
<evidence type="ECO:0000313" key="8">
    <source>
        <dbReference type="EMBL" id="QJD87923.1"/>
    </source>
</evidence>
<keyword evidence="8" id="KW-0449">Lipoprotein</keyword>
<sequence>MHNELITIGPVTIYGYGMMIALGILVAYKVVLYRATTEQIVQSHIFSLTVLSLIGGFAGAKLLYWITQINKIVNDPGIVLNVSEGFVVYGGIIGGILAGYAYCRKKKINFLQHLDLFVPCVALAQGFGRIGCLLAGCCYGEETDSWIGITFRHSESAPNDVKLVPTQIMESLFCFSLFIALVYVSKKYRPHHGVIAGLYLVMYSVGRFGIEFFRGDLIRGQFGVLATSQCIAIGVILITSLAFLIDRRKKLAISDNSQTEAR</sequence>
<dbReference type="NCBIfam" id="NF000778">
    <property type="entry name" value="PRK00052.3-4"/>
    <property type="match status" value="1"/>
</dbReference>
<dbReference type="GO" id="GO:0042158">
    <property type="term" value="P:lipoprotein biosynthetic process"/>
    <property type="evidence" value="ECO:0007669"/>
    <property type="project" value="UniProtKB-UniRule"/>
</dbReference>
<dbReference type="AlphaFoldDB" id="A0A7Z2ZQ13"/>
<dbReference type="GO" id="GO:0005886">
    <property type="term" value="C:plasma membrane"/>
    <property type="evidence" value="ECO:0007669"/>
    <property type="project" value="UniProtKB-SubCell"/>
</dbReference>
<comment type="subcellular location">
    <subcellularLocation>
        <location evidence="7">Cell membrane</location>
        <topology evidence="7">Multi-pass membrane protein</topology>
    </subcellularLocation>
</comment>